<organism evidence="2 3">
    <name type="scientific">Fulvivirga marina</name>
    <dbReference type="NCBI Taxonomy" id="2494733"/>
    <lineage>
        <taxon>Bacteria</taxon>
        <taxon>Pseudomonadati</taxon>
        <taxon>Bacteroidota</taxon>
        <taxon>Cytophagia</taxon>
        <taxon>Cytophagales</taxon>
        <taxon>Fulvivirgaceae</taxon>
        <taxon>Fulvivirga</taxon>
    </lineage>
</organism>
<accession>A0A937KD69</accession>
<dbReference type="Proteomes" id="UP000614216">
    <property type="component" value="Unassembled WGS sequence"/>
</dbReference>
<reference evidence="2" key="1">
    <citation type="submission" date="2021-01" db="EMBL/GenBank/DDBJ databases">
        <title>Fulvivirga kasyanovii gen. nov., sp nov., a novel member of the phylum Bacteroidetes isolated from seawater in a mussel farm.</title>
        <authorList>
            <person name="Zhao L.-H."/>
            <person name="Wang Z.-J."/>
        </authorList>
    </citation>
    <scope>NUCLEOTIDE SEQUENCE</scope>
    <source>
        <strain evidence="2">29W222</strain>
    </source>
</reference>
<dbReference type="RefSeq" id="WP_202855273.1">
    <property type="nucleotide sequence ID" value="NZ_JAEUGD010000018.1"/>
</dbReference>
<evidence type="ECO:0000259" key="1">
    <source>
        <dbReference type="Pfam" id="PF03168"/>
    </source>
</evidence>
<comment type="caution">
    <text evidence="2">The sequence shown here is derived from an EMBL/GenBank/DDBJ whole genome shotgun (WGS) entry which is preliminary data.</text>
</comment>
<dbReference type="SUPFAM" id="SSF117070">
    <property type="entry name" value="LEA14-like"/>
    <property type="match status" value="1"/>
</dbReference>
<evidence type="ECO:0000313" key="2">
    <source>
        <dbReference type="EMBL" id="MBL6445730.1"/>
    </source>
</evidence>
<dbReference type="EMBL" id="JAEUGD010000018">
    <property type="protein sequence ID" value="MBL6445730.1"/>
    <property type="molecule type" value="Genomic_DNA"/>
</dbReference>
<proteinExistence type="predicted"/>
<protein>
    <submittedName>
        <fullName evidence="2">LEA type 2 family protein</fullName>
    </submittedName>
</protein>
<evidence type="ECO:0000313" key="3">
    <source>
        <dbReference type="Proteomes" id="UP000614216"/>
    </source>
</evidence>
<sequence length="152" mass="16535">MLKWIIGAGAGILTFGYLLKLNRASQTIQTKTKAKIHKVGLSGIAVKIYATIKNPNKLTITLQKPLVTISYGGKSLGTSQLEDEKITVPEFGQKTFEIDMNFGWLALTQSLGLSLVDAIRNKDKTSVNVDVIVTTTVNGIPYTDTETTTLSF</sequence>
<keyword evidence="3" id="KW-1185">Reference proteome</keyword>
<gene>
    <name evidence="2" type="ORF">JMN32_05380</name>
</gene>
<name>A0A937KD69_9BACT</name>
<dbReference type="AlphaFoldDB" id="A0A937KD69"/>
<feature type="domain" description="Late embryogenesis abundant protein LEA-2 subgroup" evidence="1">
    <location>
        <begin position="51"/>
        <end position="135"/>
    </location>
</feature>
<dbReference type="Pfam" id="PF03168">
    <property type="entry name" value="LEA_2"/>
    <property type="match status" value="1"/>
</dbReference>
<dbReference type="InterPro" id="IPR004864">
    <property type="entry name" value="LEA_2"/>
</dbReference>
<dbReference type="Gene3D" id="2.60.40.1820">
    <property type="match status" value="1"/>
</dbReference>